<evidence type="ECO:0008006" key="5">
    <source>
        <dbReference type="Google" id="ProtNLM"/>
    </source>
</evidence>
<sequence length="66" mass="7391">MTDPEVDPDRPPTRRMERAAIFTVCVVIAIIICVFVGLNLWHGQELKQDQATGDNRATEHTGTKLD</sequence>
<keyword evidence="2" id="KW-0812">Transmembrane</keyword>
<evidence type="ECO:0000256" key="1">
    <source>
        <dbReference type="SAM" id="MobiDB-lite"/>
    </source>
</evidence>
<dbReference type="EMBL" id="JBHTLS010000135">
    <property type="protein sequence ID" value="MFD1107244.1"/>
    <property type="molecule type" value="Genomic_DNA"/>
</dbReference>
<gene>
    <name evidence="3" type="ORF">ACFQ24_20450</name>
</gene>
<feature type="compositionally biased region" description="Basic and acidic residues" evidence="1">
    <location>
        <begin position="56"/>
        <end position="66"/>
    </location>
</feature>
<comment type="caution">
    <text evidence="3">The sequence shown here is derived from an EMBL/GenBank/DDBJ whole genome shotgun (WGS) entry which is preliminary data.</text>
</comment>
<dbReference type="RefSeq" id="WP_380914647.1">
    <property type="nucleotide sequence ID" value="NZ_JBHTLS010000135.1"/>
</dbReference>
<protein>
    <recommendedName>
        <fullName evidence="5">Energy transducer TonB</fullName>
    </recommendedName>
</protein>
<feature type="transmembrane region" description="Helical" evidence="2">
    <location>
        <begin position="20"/>
        <end position="41"/>
    </location>
</feature>
<name>A0ABW3P7P0_9SPHN</name>
<evidence type="ECO:0000313" key="3">
    <source>
        <dbReference type="EMBL" id="MFD1107244.1"/>
    </source>
</evidence>
<keyword evidence="4" id="KW-1185">Reference proteome</keyword>
<organism evidence="3 4">
    <name type="scientific">Sphingobium olei</name>
    <dbReference type="NCBI Taxonomy" id="420955"/>
    <lineage>
        <taxon>Bacteria</taxon>
        <taxon>Pseudomonadati</taxon>
        <taxon>Pseudomonadota</taxon>
        <taxon>Alphaproteobacteria</taxon>
        <taxon>Sphingomonadales</taxon>
        <taxon>Sphingomonadaceae</taxon>
        <taxon>Sphingobium</taxon>
    </lineage>
</organism>
<feature type="region of interest" description="Disordered" evidence="1">
    <location>
        <begin position="47"/>
        <end position="66"/>
    </location>
</feature>
<dbReference type="Proteomes" id="UP001597203">
    <property type="component" value="Unassembled WGS sequence"/>
</dbReference>
<proteinExistence type="predicted"/>
<keyword evidence="2" id="KW-0472">Membrane</keyword>
<evidence type="ECO:0000256" key="2">
    <source>
        <dbReference type="SAM" id="Phobius"/>
    </source>
</evidence>
<keyword evidence="2" id="KW-1133">Transmembrane helix</keyword>
<reference evidence="4" key="1">
    <citation type="journal article" date="2019" name="Int. J. Syst. Evol. Microbiol.">
        <title>The Global Catalogue of Microorganisms (GCM) 10K type strain sequencing project: providing services to taxonomists for standard genome sequencing and annotation.</title>
        <authorList>
            <consortium name="The Broad Institute Genomics Platform"/>
            <consortium name="The Broad Institute Genome Sequencing Center for Infectious Disease"/>
            <person name="Wu L."/>
            <person name="Ma J."/>
        </authorList>
    </citation>
    <scope>NUCLEOTIDE SEQUENCE [LARGE SCALE GENOMIC DNA]</scope>
    <source>
        <strain evidence="4">CCUG 54329</strain>
    </source>
</reference>
<accession>A0ABW3P7P0</accession>
<evidence type="ECO:0000313" key="4">
    <source>
        <dbReference type="Proteomes" id="UP001597203"/>
    </source>
</evidence>